<evidence type="ECO:0000256" key="3">
    <source>
        <dbReference type="ARBA" id="ARBA00022989"/>
    </source>
</evidence>
<feature type="transmembrane region" description="Helical" evidence="5">
    <location>
        <begin position="236"/>
        <end position="256"/>
    </location>
</feature>
<comment type="subcellular location">
    <subcellularLocation>
        <location evidence="1">Membrane</location>
        <topology evidence="1">Multi-pass membrane protein</topology>
    </subcellularLocation>
</comment>
<reference evidence="7 8" key="1">
    <citation type="submission" date="2024-06" db="EMBL/GenBank/DDBJ databases">
        <title>A chromosome-level genome assembly of beet webworm, Loxostege sticticalis.</title>
        <authorList>
            <person name="Zhang Y."/>
        </authorList>
    </citation>
    <scope>NUCLEOTIDE SEQUENCE [LARGE SCALE GENOMIC DNA]</scope>
    <source>
        <strain evidence="7">AQ026</strain>
        <tissue evidence="7">Whole body</tissue>
    </source>
</reference>
<evidence type="ECO:0000256" key="4">
    <source>
        <dbReference type="ARBA" id="ARBA00023136"/>
    </source>
</evidence>
<keyword evidence="2 5" id="KW-0812">Transmembrane</keyword>
<keyword evidence="3 5" id="KW-1133">Transmembrane helix</keyword>
<feature type="transmembrane region" description="Helical" evidence="5">
    <location>
        <begin position="7"/>
        <end position="26"/>
    </location>
</feature>
<dbReference type="Gene3D" id="1.20.1250.20">
    <property type="entry name" value="MFS general substrate transporter like domains"/>
    <property type="match status" value="1"/>
</dbReference>
<accession>A0ABR3H4A4</accession>
<feature type="transmembrane region" description="Helical" evidence="5">
    <location>
        <begin position="66"/>
        <end position="85"/>
    </location>
</feature>
<dbReference type="SUPFAM" id="SSF103473">
    <property type="entry name" value="MFS general substrate transporter"/>
    <property type="match status" value="1"/>
</dbReference>
<evidence type="ECO:0000256" key="2">
    <source>
        <dbReference type="ARBA" id="ARBA00022692"/>
    </source>
</evidence>
<evidence type="ECO:0000259" key="6">
    <source>
        <dbReference type="PROSITE" id="PS50850"/>
    </source>
</evidence>
<dbReference type="Pfam" id="PF00083">
    <property type="entry name" value="Sugar_tr"/>
    <property type="match status" value="1"/>
</dbReference>
<dbReference type="PROSITE" id="PS50850">
    <property type="entry name" value="MFS"/>
    <property type="match status" value="1"/>
</dbReference>
<sequence>MDKVGRKLTFILGTLLGILSCCVVYLPDASMIGTLRITFSGLSTGYTVILATIVIGEYTSPKYRGVFLNLITTSMNIGNTIGLILRPNYHLELLLTALLLQILSFGIATTWPESPYWLASKKQLEKSKTAFQWLRNTTCKKELDDLRRKRTEVFPNSTSLLDLLKKYSSSEFLRPVTVVVFGVFLMVSSGRHFIALSPLQSRVDYRTYQILTSSIISLSSIVTLGLILILKHRTQLIISGSLTASVLFLSSGYTFFINNKLISDISWLGSLLFILQLVLSNLGSTSIPLALIGEVFPMNYKAAGSFISGLLISMSSWLVVRSTPYLLSVLHFEGILVIVGTLLIISLLVLFFILPETKNKTLLEIEEYFQSERSIREEISNDKVRLTTGYYMETGSIPLY</sequence>
<evidence type="ECO:0000313" key="8">
    <source>
        <dbReference type="Proteomes" id="UP001549920"/>
    </source>
</evidence>
<proteinExistence type="predicted"/>
<evidence type="ECO:0000313" key="7">
    <source>
        <dbReference type="EMBL" id="KAL0859395.1"/>
    </source>
</evidence>
<dbReference type="EMBL" id="JBEUOH010000027">
    <property type="protein sequence ID" value="KAL0859395.1"/>
    <property type="molecule type" value="Genomic_DNA"/>
</dbReference>
<organism evidence="7 8">
    <name type="scientific">Loxostege sticticalis</name>
    <name type="common">Beet webworm moth</name>
    <dbReference type="NCBI Taxonomy" id="481309"/>
    <lineage>
        <taxon>Eukaryota</taxon>
        <taxon>Metazoa</taxon>
        <taxon>Ecdysozoa</taxon>
        <taxon>Arthropoda</taxon>
        <taxon>Hexapoda</taxon>
        <taxon>Insecta</taxon>
        <taxon>Pterygota</taxon>
        <taxon>Neoptera</taxon>
        <taxon>Endopterygota</taxon>
        <taxon>Lepidoptera</taxon>
        <taxon>Glossata</taxon>
        <taxon>Ditrysia</taxon>
        <taxon>Pyraloidea</taxon>
        <taxon>Crambidae</taxon>
        <taxon>Pyraustinae</taxon>
        <taxon>Loxostege</taxon>
    </lineage>
</organism>
<feature type="transmembrane region" description="Helical" evidence="5">
    <location>
        <begin position="268"/>
        <end position="291"/>
    </location>
</feature>
<feature type="transmembrane region" description="Helical" evidence="5">
    <location>
        <begin position="332"/>
        <end position="354"/>
    </location>
</feature>
<feature type="domain" description="Major facilitator superfamily (MFS) profile" evidence="6">
    <location>
        <begin position="1"/>
        <end position="358"/>
    </location>
</feature>
<dbReference type="Proteomes" id="UP001549920">
    <property type="component" value="Unassembled WGS sequence"/>
</dbReference>
<gene>
    <name evidence="7" type="ORF">ABMA27_010584</name>
</gene>
<feature type="transmembrane region" description="Helical" evidence="5">
    <location>
        <begin position="172"/>
        <end position="190"/>
    </location>
</feature>
<comment type="caution">
    <text evidence="7">The sequence shown here is derived from an EMBL/GenBank/DDBJ whole genome shotgun (WGS) entry which is preliminary data.</text>
</comment>
<keyword evidence="4 5" id="KW-0472">Membrane</keyword>
<dbReference type="PANTHER" id="PTHR48021:SF68">
    <property type="entry name" value="MAJOR FACILITATOR SUPERFAMILY (MFS) PROFILE DOMAIN-CONTAINING PROTEIN"/>
    <property type="match status" value="1"/>
</dbReference>
<feature type="transmembrane region" description="Helical" evidence="5">
    <location>
        <begin position="303"/>
        <end position="320"/>
    </location>
</feature>
<dbReference type="InterPro" id="IPR036259">
    <property type="entry name" value="MFS_trans_sf"/>
</dbReference>
<protein>
    <recommendedName>
        <fullName evidence="6">Major facilitator superfamily (MFS) profile domain-containing protein</fullName>
    </recommendedName>
</protein>
<dbReference type="InterPro" id="IPR020846">
    <property type="entry name" value="MFS_dom"/>
</dbReference>
<keyword evidence="8" id="KW-1185">Reference proteome</keyword>
<dbReference type="InterPro" id="IPR050549">
    <property type="entry name" value="MFS_Trehalose_Transporter"/>
</dbReference>
<feature type="transmembrane region" description="Helical" evidence="5">
    <location>
        <begin position="91"/>
        <end position="111"/>
    </location>
</feature>
<feature type="transmembrane region" description="Helical" evidence="5">
    <location>
        <begin position="210"/>
        <end position="229"/>
    </location>
</feature>
<evidence type="ECO:0000256" key="5">
    <source>
        <dbReference type="SAM" id="Phobius"/>
    </source>
</evidence>
<dbReference type="InterPro" id="IPR005828">
    <property type="entry name" value="MFS_sugar_transport-like"/>
</dbReference>
<name>A0ABR3H4A4_LOXSC</name>
<dbReference type="PROSITE" id="PS51257">
    <property type="entry name" value="PROKAR_LIPOPROTEIN"/>
    <property type="match status" value="1"/>
</dbReference>
<evidence type="ECO:0000256" key="1">
    <source>
        <dbReference type="ARBA" id="ARBA00004141"/>
    </source>
</evidence>
<feature type="transmembrane region" description="Helical" evidence="5">
    <location>
        <begin position="32"/>
        <end position="54"/>
    </location>
</feature>
<dbReference type="PANTHER" id="PTHR48021">
    <property type="match status" value="1"/>
</dbReference>